<dbReference type="EMBL" id="JANHOG010001496">
    <property type="protein sequence ID" value="KAJ3536124.1"/>
    <property type="molecule type" value="Genomic_DNA"/>
</dbReference>
<dbReference type="Proteomes" id="UP001148662">
    <property type="component" value="Unassembled WGS sequence"/>
</dbReference>
<proteinExistence type="predicted"/>
<accession>A0ACC1SBR0</accession>
<organism evidence="1 2">
    <name type="scientific">Phlebia brevispora</name>
    <dbReference type="NCBI Taxonomy" id="194682"/>
    <lineage>
        <taxon>Eukaryota</taxon>
        <taxon>Fungi</taxon>
        <taxon>Dikarya</taxon>
        <taxon>Basidiomycota</taxon>
        <taxon>Agaricomycotina</taxon>
        <taxon>Agaricomycetes</taxon>
        <taxon>Polyporales</taxon>
        <taxon>Meruliaceae</taxon>
        <taxon>Phlebia</taxon>
    </lineage>
</organism>
<comment type="caution">
    <text evidence="1">The sequence shown here is derived from an EMBL/GenBank/DDBJ whole genome shotgun (WGS) entry which is preliminary data.</text>
</comment>
<evidence type="ECO:0000313" key="2">
    <source>
        <dbReference type="Proteomes" id="UP001148662"/>
    </source>
</evidence>
<protein>
    <submittedName>
        <fullName evidence="1">Uncharacterized protein</fullName>
    </submittedName>
</protein>
<sequence length="1748" mass="196126">MDRAQGNVLIGGEIEGELRIAPTVFTEVKLDDALMEDEIFGPLLPVIDVENLEEAFQIINDRPSPLAIYLFTDQESVKDQFVNRTNSGSLVFNDTFMQLAVHEMPFGGHGDSGYGCYFGKDTFDTFTHRRSSIDVPASFEPYFVHRYLPYTDEGYKVMTARKKINQKVIIPKHNPVQQQSPSSAEPRTPKTPKTPADEALDFFEAALKEGEPAIRVYELRLDPDGGPNKERAYMRLPPAYVPYIVRVSLDAGTPASKNGVFKTNFPLDGGHFDRDRFVERKLPTNFSKPIQIDLPISHAGAFCFWVEYDGDVPGTRVKGREGYFNIDPILRAKSRRPIIGPGAQVAEKGGAVLSDYVNLPIDGLSILTLVSKWMGTTSEWRDYLAETSERGYNMIHWTPLQERGESDSPYSIRNQLVYEPSMFGPGGGHDKDGGKAAMENMLRIAREEYGLLSLTDVVLNHTANDSPWLNDHPEAGYSPANTPHLTPALELDDAIIEFSVSLESRGLPTSVKSSQDIDTLMTAFEDYLKSLNFWQYYVLDVKAERESVKAALSQKKIGSWDGIAHKTVVELAEIARTSGSVIGLGVPQKRFGTRVKGEVAAGLVKAAFVDLNDIDALADAWVKVVDVINVPLYEAWSEDTRIAMNNIRNRMKYMRLDEHGPKVGPITKKMPLMETYFTRIEGKVEEDPETYSLANNGWIWNADPLQNFALPPSKAYLRRDVIVWGDCVKLRYGEGPSDNPWLWKHMTEYVSSLASTFEGFRIDNCHSTPLHVGVTLLDAARVANPDLYVCAELFTGSEEMDTLFVSRLGINSLIREAGNAWDPKELSRLLYRHGLGKPIGSMDEACMTTKDELPPPTGKGPTRDCIVIPHNGSVPHALFYDLTHDNESYLDKRSAEDVLSTGALMTFSHSAIGSVKGFDDLYPKLLNLVQEKRKYEVTRLKENSGIGRVKRVLNSLHTDMVLGKFEEGHVHQENDYIVVHRVQPSTQKGYLLVAHTAFHKGSKDRGFINSIKLRRTKAKFIYGVQIEFESYVNPSDEKTLRGMQGKLTELPAVVVPQGLDDEGPYGEVIVPEYFPPGSIMLFETQLQGIDNTLDQLCSSGADDAFGDLDLVDLNVALYRAEGEERDATGGEFGSYNVPSMGSLVYCGLEGFMHPLRHIMRYNDLGHPLCGNLRDGPWALDYVVARLEKQTKTFPNLVKVAQWYKERFERIKETTPPFLRPKYFAIVISEAYKAARKAAIEQCSEFVFTGHSFTQDLALCSVQLHGLVQSASLDPAKPTPSLAAGLPHFASGWARCWGRDVFISLRGLFLTTGNYVGAKKHILAFASTLKHGLIPNLLDSVRNPRYNSRDSPWWMLQNIQDYTLFAPSGLGILSEKVKRRFPKDDTWVAWDDPRAYSYSSSVAEIIQEILQRHADGIHFREYNAGPNLDMQMTDEGFNIDIKVDWTTGLIFGGNAHNCGTWMDKMGESIKAGTKGVPGTPRDGAPVEITGLLKSTLRWLDQLSEKGKFPFKGVEATVDGKRRLVTYKEWGNLIQASFEECYYIPLDHNQDSKYNVNPSLINRRGIYKDVFGSGPGREWSDYQFRCNFPVAMTVAPELFDEEHAMHALELCDKVLRGPLGMKTLDPEDMQYRPYYNNADDGTDPAVAKGLNYHNGPEWGWPLGYFLQAYLYFDTKAGAGKEDPLETLHYLHRLLLTPHRHIRDDPWAGIPELTNKDGEYCRDSCNTQAWSASTLLDFLENVHKMSKAETM</sequence>
<evidence type="ECO:0000313" key="1">
    <source>
        <dbReference type="EMBL" id="KAJ3536124.1"/>
    </source>
</evidence>
<reference evidence="1" key="1">
    <citation type="submission" date="2022-07" db="EMBL/GenBank/DDBJ databases">
        <title>Genome Sequence of Phlebia brevispora.</title>
        <authorList>
            <person name="Buettner E."/>
        </authorList>
    </citation>
    <scope>NUCLEOTIDE SEQUENCE</scope>
    <source>
        <strain evidence="1">MPL23</strain>
    </source>
</reference>
<keyword evidence="2" id="KW-1185">Reference proteome</keyword>
<name>A0ACC1SBR0_9APHY</name>
<gene>
    <name evidence="1" type="ORF">NM688_g6879</name>
</gene>